<keyword evidence="6 8" id="KW-0472">Membrane</keyword>
<comment type="subcellular location">
    <subcellularLocation>
        <location evidence="1">Cell membrane</location>
        <topology evidence="1">Multi-pass membrane protein</topology>
    </subcellularLocation>
</comment>
<evidence type="ECO:0000313" key="11">
    <source>
        <dbReference type="Proteomes" id="UP000181980"/>
    </source>
</evidence>
<keyword evidence="4 8" id="KW-0812">Transmembrane</keyword>
<keyword evidence="3" id="KW-1003">Cell membrane</keyword>
<feature type="transmembrane region" description="Helical" evidence="8">
    <location>
        <begin position="357"/>
        <end position="376"/>
    </location>
</feature>
<feature type="transmembrane region" description="Helical" evidence="8">
    <location>
        <begin position="841"/>
        <end position="864"/>
    </location>
</feature>
<name>A0A1H5HFN7_9ACTN</name>
<protein>
    <submittedName>
        <fullName evidence="10">Putative drug exporter of the RND superfamily</fullName>
    </submittedName>
</protein>
<dbReference type="GO" id="GO:0005886">
    <property type="term" value="C:plasma membrane"/>
    <property type="evidence" value="ECO:0007669"/>
    <property type="project" value="UniProtKB-SubCell"/>
</dbReference>
<feature type="transmembrane region" description="Helical" evidence="8">
    <location>
        <begin position="481"/>
        <end position="507"/>
    </location>
</feature>
<evidence type="ECO:0000256" key="2">
    <source>
        <dbReference type="ARBA" id="ARBA00010157"/>
    </source>
</evidence>
<reference evidence="11" key="1">
    <citation type="submission" date="2016-10" db="EMBL/GenBank/DDBJ databases">
        <authorList>
            <person name="Varghese N."/>
            <person name="Submissions S."/>
        </authorList>
    </citation>
    <scope>NUCLEOTIDE SEQUENCE [LARGE SCALE GENOMIC DNA]</scope>
    <source>
        <strain evidence="11">DSM 45237</strain>
    </source>
</reference>
<evidence type="ECO:0000259" key="9">
    <source>
        <dbReference type="Pfam" id="PF03176"/>
    </source>
</evidence>
<dbReference type="SUPFAM" id="SSF82866">
    <property type="entry name" value="Multidrug efflux transporter AcrB transmembrane domain"/>
    <property type="match status" value="2"/>
</dbReference>
<dbReference type="PANTHER" id="PTHR33406">
    <property type="entry name" value="MEMBRANE PROTEIN MJ1562-RELATED"/>
    <property type="match status" value="1"/>
</dbReference>
<comment type="similarity">
    <text evidence="2">Belongs to the resistance-nodulation-cell division (RND) (TC 2.A.6) family. MmpL subfamily.</text>
</comment>
<dbReference type="OrthoDB" id="7051771at2"/>
<feature type="transmembrane region" description="Helical" evidence="8">
    <location>
        <begin position="381"/>
        <end position="401"/>
    </location>
</feature>
<dbReference type="STRING" id="561176.SAMN04488561_0825"/>
<evidence type="ECO:0000256" key="5">
    <source>
        <dbReference type="ARBA" id="ARBA00022989"/>
    </source>
</evidence>
<evidence type="ECO:0000256" key="6">
    <source>
        <dbReference type="ARBA" id="ARBA00023136"/>
    </source>
</evidence>
<feature type="compositionally biased region" description="Low complexity" evidence="7">
    <location>
        <begin position="17"/>
        <end position="76"/>
    </location>
</feature>
<feature type="domain" description="Membrane transport protein MMPL" evidence="9">
    <location>
        <begin position="642"/>
        <end position="880"/>
    </location>
</feature>
<feature type="transmembrane region" description="Helical" evidence="8">
    <location>
        <begin position="771"/>
        <end position="792"/>
    </location>
</feature>
<feature type="transmembrane region" description="Helical" evidence="8">
    <location>
        <begin position="730"/>
        <end position="751"/>
    </location>
</feature>
<feature type="transmembrane region" description="Helical" evidence="8">
    <location>
        <begin position="552"/>
        <end position="576"/>
    </location>
</feature>
<accession>A0A1H5HFN7</accession>
<dbReference type="Proteomes" id="UP000181980">
    <property type="component" value="Unassembled WGS sequence"/>
</dbReference>
<dbReference type="Gene3D" id="1.20.1640.10">
    <property type="entry name" value="Multidrug efflux transporter AcrB transmembrane domain"/>
    <property type="match status" value="2"/>
</dbReference>
<feature type="transmembrane region" description="Helical" evidence="8">
    <location>
        <begin position="813"/>
        <end position="835"/>
    </location>
</feature>
<feature type="transmembrane region" description="Helical" evidence="8">
    <location>
        <begin position="704"/>
        <end position="723"/>
    </location>
</feature>
<dbReference type="InterPro" id="IPR050545">
    <property type="entry name" value="Mycobact_MmpL"/>
</dbReference>
<sequence length="924" mass="94878">MNEPTTTDDGDRPTTPPGAGAADRPTQPDPATTAADRLAADASPAADSATKATDATADTPAAAETTAATADTPAATDDGHVDSAGRTNGGWFGGATAPPNHPPSRGPDPADQSTTAGWRTDDAQTGAYVESDDRGNNGRSGHRGNGSRVGHTDNAGRNGGHGSNDRGGAPTDTSAAPPRPGVLGRLAGASYRRRGRVIVAWVVAIAGAFGLSAAFAGDFTADYSAPGSDSREAQDLLEQRFPAQSGDTIDVVVKTDGTGVTDPEVQADVTALLDALRAQPHVVAVDDPYATPGGISQSGDILVATVNLDVVLPDDMPVEKTEELLAMAADAERPGLEIALGGQTVALAEQGEIGSEAIGMAAAAVILLITFGSVVAAGLPLIVAVAGLALSGALTGVVAALVDVPDWSTALATMMGIALGIDYVLLMVTRFREWRAAGLDPERATVATLDTAGRAVMVAGSTVMVSMFGLFAMGLSFMQGAALVTIVAVLVVMAAAATLFPALLGFFGRWVDRLRLPLGRRRRTTAQLAAGGHVEPSRMWLRWGRLVDRHSIIATVVGVGLLLALAAPFLGVRFGFPDAGNNEEDRSSRQAYDLLSEGFGAGANGPLLLVADLDGPGDEAALPALAEAVTATPGVAAIMPPAVNEAGDAALLTVLPATGPQDAATEDLVHTLRDDVLPGADLEVHVGGVTATSIDSTENTAERLPLLIGGVVLLSMVLLLVSFRSIVIPITAALMNLLSVAAAYGVVALVLEGGWAGQLIGIDTETPMPAFIPVLVFAVLFGLSMDYEVFLISRMREAWTRTGDNARAIVEGLAGTGRVITAAAAIMVAVFAAFIPSPEVFLKVIGVGMAAAILVDATVVRMLLVPAVMHLLGRANWWLPSWLERRLPQLHVEGRPELYLPDAEADAVGTDVRGAGAPELVPTR</sequence>
<dbReference type="AlphaFoldDB" id="A0A1H5HFN7"/>
<evidence type="ECO:0000256" key="3">
    <source>
        <dbReference type="ARBA" id="ARBA00022475"/>
    </source>
</evidence>
<dbReference type="EMBL" id="FNUC01000003">
    <property type="protein sequence ID" value="SEE26078.1"/>
    <property type="molecule type" value="Genomic_DNA"/>
</dbReference>
<dbReference type="Pfam" id="PF03176">
    <property type="entry name" value="MMPL"/>
    <property type="match status" value="2"/>
</dbReference>
<keyword evidence="11" id="KW-1185">Reference proteome</keyword>
<organism evidence="10 11">
    <name type="scientific">Jiangella alba</name>
    <dbReference type="NCBI Taxonomy" id="561176"/>
    <lineage>
        <taxon>Bacteria</taxon>
        <taxon>Bacillati</taxon>
        <taxon>Actinomycetota</taxon>
        <taxon>Actinomycetes</taxon>
        <taxon>Jiangellales</taxon>
        <taxon>Jiangellaceae</taxon>
        <taxon>Jiangella</taxon>
    </lineage>
</organism>
<gene>
    <name evidence="10" type="ORF">SAMN04488561_0825</name>
</gene>
<feature type="transmembrane region" description="Helical" evidence="8">
    <location>
        <begin position="407"/>
        <end position="426"/>
    </location>
</feature>
<proteinExistence type="inferred from homology"/>
<feature type="domain" description="Membrane transport protein MMPL" evidence="9">
    <location>
        <begin position="223"/>
        <end position="551"/>
    </location>
</feature>
<feature type="transmembrane region" description="Helical" evidence="8">
    <location>
        <begin position="455"/>
        <end position="475"/>
    </location>
</feature>
<evidence type="ECO:0000256" key="7">
    <source>
        <dbReference type="SAM" id="MobiDB-lite"/>
    </source>
</evidence>
<dbReference type="RefSeq" id="WP_069110378.1">
    <property type="nucleotide sequence ID" value="NZ_FNUC01000003.1"/>
</dbReference>
<evidence type="ECO:0000256" key="8">
    <source>
        <dbReference type="SAM" id="Phobius"/>
    </source>
</evidence>
<dbReference type="InterPro" id="IPR004869">
    <property type="entry name" value="MMPL_dom"/>
</dbReference>
<keyword evidence="5 8" id="KW-1133">Transmembrane helix</keyword>
<feature type="region of interest" description="Disordered" evidence="7">
    <location>
        <begin position="1"/>
        <end position="181"/>
    </location>
</feature>
<evidence type="ECO:0000256" key="4">
    <source>
        <dbReference type="ARBA" id="ARBA00022692"/>
    </source>
</evidence>
<dbReference type="PANTHER" id="PTHR33406:SF11">
    <property type="entry name" value="MEMBRANE PROTEIN SCO6666-RELATED"/>
    <property type="match status" value="1"/>
</dbReference>
<evidence type="ECO:0000256" key="1">
    <source>
        <dbReference type="ARBA" id="ARBA00004651"/>
    </source>
</evidence>
<feature type="transmembrane region" description="Helical" evidence="8">
    <location>
        <begin position="197"/>
        <end position="216"/>
    </location>
</feature>
<evidence type="ECO:0000313" key="10">
    <source>
        <dbReference type="EMBL" id="SEE26078.1"/>
    </source>
</evidence>